<reference evidence="2" key="1">
    <citation type="journal article" date="2019" name="Int. J. Syst. Evol. Microbiol.">
        <title>The Global Catalogue of Microorganisms (GCM) 10K type strain sequencing project: providing services to taxonomists for standard genome sequencing and annotation.</title>
        <authorList>
            <consortium name="The Broad Institute Genomics Platform"/>
            <consortium name="The Broad Institute Genome Sequencing Center for Infectious Disease"/>
            <person name="Wu L."/>
            <person name="Ma J."/>
        </authorList>
    </citation>
    <scope>NUCLEOTIDE SEQUENCE [LARGE SCALE GENOMIC DNA]</scope>
    <source>
        <strain evidence="2">CCUG 62945</strain>
    </source>
</reference>
<sequence>MQLSEDQFAEHLNDRLRMLSRSAEAYDQGDYAEATRLAGSIVKIIGDRKRKSGEPSKNFVSLSTHLGVKPASMVDTALHGAMEQTNLHGPLFILGFHVTGASGLAPLLDGFPQDNLPSPKLTPFDKWWGDPILRDGKGNEFSRQYIIETMRDKEDAHTDGELDSGYASISYRGAIGITQVNLNSHTFDSNPARVIARQVAHEVLRTFSPQIPPKWIQTRSLKVQPIMLYEIQEQDESGNYTAITDHKAIEFRSESTASPEVWQEWQKFIAPSAPIEEETTAGAIAKAKNFRVKAVFLNYAPYPIEGVQAMISMLHPVK</sequence>
<evidence type="ECO:0000313" key="1">
    <source>
        <dbReference type="EMBL" id="MFC7420227.1"/>
    </source>
</evidence>
<protein>
    <submittedName>
        <fullName evidence="1">Uncharacterized protein</fullName>
    </submittedName>
</protein>
<dbReference type="EMBL" id="JBHTBQ010000015">
    <property type="protein sequence ID" value="MFC7420227.1"/>
    <property type="molecule type" value="Genomic_DNA"/>
</dbReference>
<proteinExistence type="predicted"/>
<dbReference type="RefSeq" id="WP_380187862.1">
    <property type="nucleotide sequence ID" value="NZ_JBHTBQ010000015.1"/>
</dbReference>
<name>A0ABW2QWW7_9NEIS</name>
<accession>A0ABW2QWW7</accession>
<organism evidence="1 2">
    <name type="scientific">Iodobacter arcticus</name>
    <dbReference type="NCBI Taxonomy" id="590593"/>
    <lineage>
        <taxon>Bacteria</taxon>
        <taxon>Pseudomonadati</taxon>
        <taxon>Pseudomonadota</taxon>
        <taxon>Betaproteobacteria</taxon>
        <taxon>Neisseriales</taxon>
        <taxon>Chitinibacteraceae</taxon>
        <taxon>Iodobacter</taxon>
    </lineage>
</organism>
<comment type="caution">
    <text evidence="1">The sequence shown here is derived from an EMBL/GenBank/DDBJ whole genome shotgun (WGS) entry which is preliminary data.</text>
</comment>
<dbReference type="Proteomes" id="UP001596473">
    <property type="component" value="Unassembled WGS sequence"/>
</dbReference>
<gene>
    <name evidence="1" type="ORF">ACFQNF_10055</name>
</gene>
<keyword evidence="2" id="KW-1185">Reference proteome</keyword>
<evidence type="ECO:0000313" key="2">
    <source>
        <dbReference type="Proteomes" id="UP001596473"/>
    </source>
</evidence>